<dbReference type="CDD" id="cd08023">
    <property type="entry name" value="GH16_laminarinase_like"/>
    <property type="match status" value="1"/>
</dbReference>
<gene>
    <name evidence="3" type="ORF">SAMN05444351_0215</name>
</gene>
<keyword evidence="4" id="KW-1185">Reference proteome</keyword>
<evidence type="ECO:0000313" key="3">
    <source>
        <dbReference type="EMBL" id="SHF61800.1"/>
    </source>
</evidence>
<keyword evidence="3" id="KW-0378">Hydrolase</keyword>
<sequence length="287" mass="31476">MQPTWADEFDSLDLASGTNPNGFWRANDVWQPIDAGYAGFDGDTPGTWFLNPAQDVAGSPRSPFSVSDGVLSITASRTPASWRTSIAELNTQNPGYAPPWTGGILLSNTDRPDATFGYGYYEFRMRTAAPVQGGWPALWFFAADGQNPGHEQAEIDLFEVFGHPDGQPWTVTVHQAVKVDGRIGPAPGARTATGQIDVASVDADTTAWHVYALDWQPGQLRFLRDGVVVGELTGADAAFFDGVRMSIRLNVAMDGSWFPEGQRSQESSPDRWTMEVDYIRRWDDRPA</sequence>
<dbReference type="RefSeq" id="WP_073417994.1">
    <property type="nucleotide sequence ID" value="NZ_FQVX01000001.1"/>
</dbReference>
<protein>
    <submittedName>
        <fullName evidence="3">Glycosyl hydrolases family 16</fullName>
    </submittedName>
</protein>
<dbReference type="Gene3D" id="2.60.120.200">
    <property type="match status" value="1"/>
</dbReference>
<reference evidence="3 4" key="1">
    <citation type="submission" date="2016-11" db="EMBL/GenBank/DDBJ databases">
        <authorList>
            <person name="Jaros S."/>
            <person name="Januszkiewicz K."/>
            <person name="Wedrychowicz H."/>
        </authorList>
    </citation>
    <scope>NUCLEOTIDE SEQUENCE [LARGE SCALE GENOMIC DNA]</scope>
    <source>
        <strain evidence="3 4">DSM 45408</strain>
    </source>
</reference>
<proteinExistence type="inferred from homology"/>
<feature type="domain" description="GH16" evidence="2">
    <location>
        <begin position="12"/>
        <end position="287"/>
    </location>
</feature>
<dbReference type="AlphaFoldDB" id="A0A1M5D4N5"/>
<accession>A0A1M5D4N5</accession>
<evidence type="ECO:0000313" key="4">
    <source>
        <dbReference type="Proteomes" id="UP000184471"/>
    </source>
</evidence>
<name>A0A1M5D4N5_9ACTN</name>
<dbReference type="InterPro" id="IPR050546">
    <property type="entry name" value="Glycosyl_Hydrlase_16"/>
</dbReference>
<comment type="similarity">
    <text evidence="1">Belongs to the glycosyl hydrolase 16 family.</text>
</comment>
<evidence type="ECO:0000259" key="2">
    <source>
        <dbReference type="PROSITE" id="PS51762"/>
    </source>
</evidence>
<dbReference type="InterPro" id="IPR000757">
    <property type="entry name" value="Beta-glucanase-like"/>
</dbReference>
<dbReference type="Proteomes" id="UP000184471">
    <property type="component" value="Unassembled WGS sequence"/>
</dbReference>
<organism evidence="3 4">
    <name type="scientific">Geodermatophilus nigrescens</name>
    <dbReference type="NCBI Taxonomy" id="1070870"/>
    <lineage>
        <taxon>Bacteria</taxon>
        <taxon>Bacillati</taxon>
        <taxon>Actinomycetota</taxon>
        <taxon>Actinomycetes</taxon>
        <taxon>Geodermatophilales</taxon>
        <taxon>Geodermatophilaceae</taxon>
        <taxon>Geodermatophilus</taxon>
    </lineage>
</organism>
<dbReference type="PANTHER" id="PTHR10963">
    <property type="entry name" value="GLYCOSYL HYDROLASE-RELATED"/>
    <property type="match status" value="1"/>
</dbReference>
<dbReference type="PANTHER" id="PTHR10963:SF55">
    <property type="entry name" value="GLYCOSIDE HYDROLASE FAMILY 16 PROTEIN"/>
    <property type="match status" value="1"/>
</dbReference>
<dbReference type="GO" id="GO:0005975">
    <property type="term" value="P:carbohydrate metabolic process"/>
    <property type="evidence" value="ECO:0007669"/>
    <property type="project" value="InterPro"/>
</dbReference>
<dbReference type="EMBL" id="FQVX01000001">
    <property type="protein sequence ID" value="SHF61800.1"/>
    <property type="molecule type" value="Genomic_DNA"/>
</dbReference>
<dbReference type="Pfam" id="PF00722">
    <property type="entry name" value="Glyco_hydro_16"/>
    <property type="match status" value="1"/>
</dbReference>
<dbReference type="GO" id="GO:0004553">
    <property type="term" value="F:hydrolase activity, hydrolyzing O-glycosyl compounds"/>
    <property type="evidence" value="ECO:0007669"/>
    <property type="project" value="InterPro"/>
</dbReference>
<dbReference type="PROSITE" id="PS51762">
    <property type="entry name" value="GH16_2"/>
    <property type="match status" value="1"/>
</dbReference>
<evidence type="ECO:0000256" key="1">
    <source>
        <dbReference type="ARBA" id="ARBA00006865"/>
    </source>
</evidence>
<dbReference type="InterPro" id="IPR013320">
    <property type="entry name" value="ConA-like_dom_sf"/>
</dbReference>
<dbReference type="SUPFAM" id="SSF49899">
    <property type="entry name" value="Concanavalin A-like lectins/glucanases"/>
    <property type="match status" value="1"/>
</dbReference>